<dbReference type="GO" id="GO:0005886">
    <property type="term" value="C:plasma membrane"/>
    <property type="evidence" value="ECO:0007669"/>
    <property type="project" value="UniProtKB-SubCell"/>
</dbReference>
<evidence type="ECO:0000256" key="5">
    <source>
        <dbReference type="ARBA" id="ARBA00022779"/>
    </source>
</evidence>
<dbReference type="PRINTS" id="PR00956">
    <property type="entry name" value="FLGMOTORFLIN"/>
</dbReference>
<dbReference type="PANTHER" id="PTHR43484:SF1">
    <property type="entry name" value="FLAGELLAR MOTOR SWITCH PROTEIN FLIN"/>
    <property type="match status" value="1"/>
</dbReference>
<dbReference type="EMBL" id="MEUJ01000002">
    <property type="protein sequence ID" value="OGC40929.1"/>
    <property type="molecule type" value="Genomic_DNA"/>
</dbReference>
<evidence type="ECO:0000256" key="1">
    <source>
        <dbReference type="ARBA" id="ARBA00004413"/>
    </source>
</evidence>
<dbReference type="GO" id="GO:0006935">
    <property type="term" value="P:chemotaxis"/>
    <property type="evidence" value="ECO:0007669"/>
    <property type="project" value="UniProtKB-KW"/>
</dbReference>
<comment type="subcellular location">
    <subcellularLocation>
        <location evidence="1">Cell membrane</location>
        <topology evidence="1">Peripheral membrane protein</topology>
        <orientation evidence="1">Cytoplasmic side</orientation>
    </subcellularLocation>
</comment>
<evidence type="ECO:0000259" key="7">
    <source>
        <dbReference type="Pfam" id="PF01052"/>
    </source>
</evidence>
<protein>
    <submittedName>
        <fullName evidence="8">Flagellar motor switch protein FliN</fullName>
    </submittedName>
</protein>
<proteinExistence type="inferred from homology"/>
<dbReference type="InterPro" id="IPR036429">
    <property type="entry name" value="SpoA-like_sf"/>
</dbReference>
<keyword evidence="8" id="KW-0966">Cell projection</keyword>
<dbReference type="AlphaFoldDB" id="A0A1F4U7S2"/>
<dbReference type="GO" id="GO:0071973">
    <property type="term" value="P:bacterial-type flagellum-dependent cell motility"/>
    <property type="evidence" value="ECO:0007669"/>
    <property type="project" value="InterPro"/>
</dbReference>
<evidence type="ECO:0000313" key="9">
    <source>
        <dbReference type="Proteomes" id="UP000179242"/>
    </source>
</evidence>
<keyword evidence="8" id="KW-0969">Cilium</keyword>
<keyword evidence="3" id="KW-1003">Cell membrane</keyword>
<dbReference type="InterPro" id="IPR051469">
    <property type="entry name" value="FliN/MopA/SpaO"/>
</dbReference>
<evidence type="ECO:0000313" key="8">
    <source>
        <dbReference type="EMBL" id="OGC40929.1"/>
    </source>
</evidence>
<dbReference type="InterPro" id="IPR012826">
    <property type="entry name" value="FliN"/>
</dbReference>
<accession>A0A1F4U7S2</accession>
<dbReference type="Proteomes" id="UP000179242">
    <property type="component" value="Unassembled WGS sequence"/>
</dbReference>
<reference evidence="8 9" key="1">
    <citation type="journal article" date="2016" name="Nat. Commun.">
        <title>Thousands of microbial genomes shed light on interconnected biogeochemical processes in an aquifer system.</title>
        <authorList>
            <person name="Anantharaman K."/>
            <person name="Brown C.T."/>
            <person name="Hug L.A."/>
            <person name="Sharon I."/>
            <person name="Castelle C.J."/>
            <person name="Probst A.J."/>
            <person name="Thomas B.C."/>
            <person name="Singh A."/>
            <person name="Wilkins M.J."/>
            <person name="Karaoz U."/>
            <person name="Brodie E.L."/>
            <person name="Williams K.H."/>
            <person name="Hubbard S.S."/>
            <person name="Banfield J.F."/>
        </authorList>
    </citation>
    <scope>NUCLEOTIDE SEQUENCE [LARGE SCALE GENOMIC DNA]</scope>
</reference>
<name>A0A1F4U7S2_UNCSA</name>
<keyword evidence="8" id="KW-0282">Flagellum</keyword>
<dbReference type="InterPro" id="IPR001172">
    <property type="entry name" value="FliN_T3SS_HrcQb"/>
</dbReference>
<dbReference type="NCBIfam" id="TIGR02480">
    <property type="entry name" value="fliN"/>
    <property type="match status" value="1"/>
</dbReference>
<gene>
    <name evidence="8" type="ORF">A2438_01400</name>
</gene>
<dbReference type="PANTHER" id="PTHR43484">
    <property type="match status" value="1"/>
</dbReference>
<dbReference type="GO" id="GO:0009425">
    <property type="term" value="C:bacterial-type flagellum basal body"/>
    <property type="evidence" value="ECO:0007669"/>
    <property type="project" value="InterPro"/>
</dbReference>
<evidence type="ECO:0000256" key="6">
    <source>
        <dbReference type="ARBA" id="ARBA00023136"/>
    </source>
</evidence>
<organism evidence="8 9">
    <name type="scientific">candidate division WOR-1 bacterium RIFOXYC2_FULL_46_14</name>
    <dbReference type="NCBI Taxonomy" id="1802587"/>
    <lineage>
        <taxon>Bacteria</taxon>
        <taxon>Bacillati</taxon>
        <taxon>Saganbacteria</taxon>
    </lineage>
</organism>
<evidence type="ECO:0000256" key="2">
    <source>
        <dbReference type="ARBA" id="ARBA00009226"/>
    </source>
</evidence>
<feature type="domain" description="Flagellar motor switch protein FliN-like C-terminal" evidence="7">
    <location>
        <begin position="25"/>
        <end position="95"/>
    </location>
</feature>
<dbReference type="InterPro" id="IPR001543">
    <property type="entry name" value="FliN-like_C"/>
</dbReference>
<comment type="caution">
    <text evidence="8">The sequence shown here is derived from an EMBL/GenBank/DDBJ whole genome shotgun (WGS) entry which is preliminary data.</text>
</comment>
<sequence>MDVKKVHFPELEEQEAKGASLSDRTLSDIPIEVTVELGRTKMTLREVLDLKEGSIVELDRLAGEPLDLKVGGQLIAQGEVVAIDDCYGLRVTNVVIK</sequence>
<keyword evidence="4" id="KW-0145">Chemotaxis</keyword>
<comment type="similarity">
    <text evidence="2">Belongs to the FliN/MopA/SpaO family.</text>
</comment>
<keyword evidence="5" id="KW-0283">Flagellar rotation</keyword>
<evidence type="ECO:0000256" key="3">
    <source>
        <dbReference type="ARBA" id="ARBA00022475"/>
    </source>
</evidence>
<evidence type="ECO:0000256" key="4">
    <source>
        <dbReference type="ARBA" id="ARBA00022500"/>
    </source>
</evidence>
<dbReference type="Gene3D" id="2.30.330.10">
    <property type="entry name" value="SpoA-like"/>
    <property type="match status" value="1"/>
</dbReference>
<keyword evidence="6" id="KW-0472">Membrane</keyword>
<dbReference type="Pfam" id="PF01052">
    <property type="entry name" value="FliMN_C"/>
    <property type="match status" value="1"/>
</dbReference>
<dbReference type="SUPFAM" id="SSF101801">
    <property type="entry name" value="Surface presentation of antigens (SPOA)"/>
    <property type="match status" value="1"/>
</dbReference>
<dbReference type="GO" id="GO:0003774">
    <property type="term" value="F:cytoskeletal motor activity"/>
    <property type="evidence" value="ECO:0007669"/>
    <property type="project" value="InterPro"/>
</dbReference>